<accession>A0A9D4G4W0</accession>
<dbReference type="Proteomes" id="UP000828390">
    <property type="component" value="Unassembled WGS sequence"/>
</dbReference>
<protein>
    <submittedName>
        <fullName evidence="1">Uncharacterized protein</fullName>
    </submittedName>
</protein>
<reference evidence="1" key="2">
    <citation type="submission" date="2020-11" db="EMBL/GenBank/DDBJ databases">
        <authorList>
            <person name="McCartney M.A."/>
            <person name="Auch B."/>
            <person name="Kono T."/>
            <person name="Mallez S."/>
            <person name="Becker A."/>
            <person name="Gohl D.M."/>
            <person name="Silverstein K.A.T."/>
            <person name="Koren S."/>
            <person name="Bechman K.B."/>
            <person name="Herman A."/>
            <person name="Abrahante J.E."/>
            <person name="Garbe J."/>
        </authorList>
    </citation>
    <scope>NUCLEOTIDE SEQUENCE</scope>
    <source>
        <strain evidence="1">Duluth1</strain>
        <tissue evidence="1">Whole animal</tissue>
    </source>
</reference>
<name>A0A9D4G4W0_DREPO</name>
<comment type="caution">
    <text evidence="1">The sequence shown here is derived from an EMBL/GenBank/DDBJ whole genome shotgun (WGS) entry which is preliminary data.</text>
</comment>
<evidence type="ECO:0000313" key="2">
    <source>
        <dbReference type="Proteomes" id="UP000828390"/>
    </source>
</evidence>
<evidence type="ECO:0000313" key="1">
    <source>
        <dbReference type="EMBL" id="KAH3808871.1"/>
    </source>
</evidence>
<dbReference type="PANTHER" id="PTHR10656:SF69">
    <property type="entry name" value="MAB-21-LIKE HHH_H2TH-LIKE DOMAIN-CONTAINING PROTEIN"/>
    <property type="match status" value="1"/>
</dbReference>
<dbReference type="PANTHER" id="PTHR10656">
    <property type="entry name" value="CELL FATE DETERMINING PROTEIN MAB21-RELATED"/>
    <property type="match status" value="1"/>
</dbReference>
<proteinExistence type="predicted"/>
<gene>
    <name evidence="1" type="ORF">DPMN_137230</name>
</gene>
<keyword evidence="2" id="KW-1185">Reference proteome</keyword>
<sequence>MSCQSPSILQRWAQRSRHWPPPDVVQKVVSSESFLTPVGFKGSEYEHLEWRICFNIGETELVHNLNGTQAKVYVILKMVVKEVLKPNNKEITSYVLKNIIF</sequence>
<reference evidence="1" key="1">
    <citation type="journal article" date="2019" name="bioRxiv">
        <title>The Genome of the Zebra Mussel, Dreissena polymorpha: A Resource for Invasive Species Research.</title>
        <authorList>
            <person name="McCartney M.A."/>
            <person name="Auch B."/>
            <person name="Kono T."/>
            <person name="Mallez S."/>
            <person name="Zhang Y."/>
            <person name="Obille A."/>
            <person name="Becker A."/>
            <person name="Abrahante J.E."/>
            <person name="Garbe J."/>
            <person name="Badalamenti J.P."/>
            <person name="Herman A."/>
            <person name="Mangelson H."/>
            <person name="Liachko I."/>
            <person name="Sullivan S."/>
            <person name="Sone E.D."/>
            <person name="Koren S."/>
            <person name="Silverstein K.A.T."/>
            <person name="Beckman K.B."/>
            <person name="Gohl D.M."/>
        </authorList>
    </citation>
    <scope>NUCLEOTIDE SEQUENCE</scope>
    <source>
        <strain evidence="1">Duluth1</strain>
        <tissue evidence="1">Whole animal</tissue>
    </source>
</reference>
<organism evidence="1 2">
    <name type="scientific">Dreissena polymorpha</name>
    <name type="common">Zebra mussel</name>
    <name type="synonym">Mytilus polymorpha</name>
    <dbReference type="NCBI Taxonomy" id="45954"/>
    <lineage>
        <taxon>Eukaryota</taxon>
        <taxon>Metazoa</taxon>
        <taxon>Spiralia</taxon>
        <taxon>Lophotrochozoa</taxon>
        <taxon>Mollusca</taxon>
        <taxon>Bivalvia</taxon>
        <taxon>Autobranchia</taxon>
        <taxon>Heteroconchia</taxon>
        <taxon>Euheterodonta</taxon>
        <taxon>Imparidentia</taxon>
        <taxon>Neoheterodontei</taxon>
        <taxon>Myida</taxon>
        <taxon>Dreissenoidea</taxon>
        <taxon>Dreissenidae</taxon>
        <taxon>Dreissena</taxon>
    </lineage>
</organism>
<dbReference type="EMBL" id="JAIWYP010000006">
    <property type="protein sequence ID" value="KAH3808871.1"/>
    <property type="molecule type" value="Genomic_DNA"/>
</dbReference>
<dbReference type="Gene3D" id="1.10.1410.40">
    <property type="match status" value="1"/>
</dbReference>
<dbReference type="AlphaFoldDB" id="A0A9D4G4W0"/>